<keyword evidence="3" id="KW-1185">Reference proteome</keyword>
<feature type="region of interest" description="Disordered" evidence="1">
    <location>
        <begin position="29"/>
        <end position="64"/>
    </location>
</feature>
<evidence type="ECO:0000313" key="3">
    <source>
        <dbReference type="Proteomes" id="UP000295500"/>
    </source>
</evidence>
<evidence type="ECO:0000313" key="2">
    <source>
        <dbReference type="EMBL" id="TDP57292.1"/>
    </source>
</evidence>
<feature type="compositionally biased region" description="Polar residues" evidence="1">
    <location>
        <begin position="29"/>
        <end position="40"/>
    </location>
</feature>
<accession>A0A4V3CRL9</accession>
<organism evidence="2 3">
    <name type="scientific">Aminicella lysinilytica</name>
    <dbReference type="NCBI Taxonomy" id="433323"/>
    <lineage>
        <taxon>Bacteria</taxon>
        <taxon>Bacillati</taxon>
        <taxon>Bacillota</taxon>
        <taxon>Clostridia</taxon>
        <taxon>Peptostreptococcales</taxon>
        <taxon>Anaerovoracaceae</taxon>
        <taxon>Aminicella</taxon>
    </lineage>
</organism>
<evidence type="ECO:0000256" key="1">
    <source>
        <dbReference type="SAM" id="MobiDB-lite"/>
    </source>
</evidence>
<feature type="compositionally biased region" description="Basic and acidic residues" evidence="1">
    <location>
        <begin position="41"/>
        <end position="64"/>
    </location>
</feature>
<evidence type="ECO:0008006" key="4">
    <source>
        <dbReference type="Google" id="ProtNLM"/>
    </source>
</evidence>
<reference evidence="2 3" key="1">
    <citation type="submission" date="2019-03" db="EMBL/GenBank/DDBJ databases">
        <title>Genomic Encyclopedia of Type Strains, Phase IV (KMG-IV): sequencing the most valuable type-strain genomes for metagenomic binning, comparative biology and taxonomic classification.</title>
        <authorList>
            <person name="Goeker M."/>
        </authorList>
    </citation>
    <scope>NUCLEOTIDE SEQUENCE [LARGE SCALE GENOMIC DNA]</scope>
    <source>
        <strain evidence="2 3">DSM 28287</strain>
    </source>
</reference>
<sequence>MKRVLIVILLVIALAVAGVVCYKVLNDSQEQGKDNTGTTQTEEKQDVNEDTDKDKDEDADDKYADFDDLKAGQKNVTVKGKIESIAETPCLLVDNDEDDILILENVTEVSTGSTVIVTGDITSGDGDKLGISVDSMKKQ</sequence>
<proteinExistence type="predicted"/>
<protein>
    <recommendedName>
        <fullName evidence="4">Nucleic acid binding protein</fullName>
    </recommendedName>
</protein>
<name>A0A4V3CRL9_9FIRM</name>
<comment type="caution">
    <text evidence="2">The sequence shown here is derived from an EMBL/GenBank/DDBJ whole genome shotgun (WGS) entry which is preliminary data.</text>
</comment>
<dbReference type="Proteomes" id="UP000295500">
    <property type="component" value="Unassembled WGS sequence"/>
</dbReference>
<dbReference type="AlphaFoldDB" id="A0A4V3CRL9"/>
<dbReference type="EMBL" id="SNXO01000013">
    <property type="protein sequence ID" value="TDP57292.1"/>
    <property type="molecule type" value="Genomic_DNA"/>
</dbReference>
<dbReference type="RefSeq" id="WP_133528261.1">
    <property type="nucleotide sequence ID" value="NZ_CALCQM010000161.1"/>
</dbReference>
<gene>
    <name evidence="2" type="ORF">EV211_11316</name>
</gene>